<dbReference type="EMBL" id="MU827309">
    <property type="protein sequence ID" value="KAJ7360452.1"/>
    <property type="molecule type" value="Genomic_DNA"/>
</dbReference>
<organism evidence="5 6">
    <name type="scientific">Desmophyllum pertusum</name>
    <dbReference type="NCBI Taxonomy" id="174260"/>
    <lineage>
        <taxon>Eukaryota</taxon>
        <taxon>Metazoa</taxon>
        <taxon>Cnidaria</taxon>
        <taxon>Anthozoa</taxon>
        <taxon>Hexacorallia</taxon>
        <taxon>Scleractinia</taxon>
        <taxon>Caryophylliina</taxon>
        <taxon>Caryophylliidae</taxon>
        <taxon>Desmophyllum</taxon>
    </lineage>
</organism>
<dbReference type="InterPro" id="IPR001660">
    <property type="entry name" value="SAM"/>
</dbReference>
<dbReference type="InterPro" id="IPR013761">
    <property type="entry name" value="SAM/pointed_sf"/>
</dbReference>
<dbReference type="PANTHER" id="PTHR14454:SF11">
    <property type="entry name" value="SERRANO, ISOFORM F"/>
    <property type="match status" value="1"/>
</dbReference>
<dbReference type="InterPro" id="IPR025946">
    <property type="entry name" value="CABIT_dom"/>
</dbReference>
<feature type="region of interest" description="Disordered" evidence="3">
    <location>
        <begin position="395"/>
        <end position="532"/>
    </location>
</feature>
<protein>
    <recommendedName>
        <fullName evidence="4">SAM domain-containing protein</fullName>
    </recommendedName>
</protein>
<dbReference type="AlphaFoldDB" id="A0A9W9YP57"/>
<dbReference type="PROSITE" id="PS50105">
    <property type="entry name" value="SAM_DOMAIN"/>
    <property type="match status" value="1"/>
</dbReference>
<evidence type="ECO:0000259" key="4">
    <source>
        <dbReference type="PROSITE" id="PS50105"/>
    </source>
</evidence>
<feature type="compositionally biased region" description="Polar residues" evidence="3">
    <location>
        <begin position="405"/>
        <end position="416"/>
    </location>
</feature>
<feature type="compositionally biased region" description="Pro residues" evidence="3">
    <location>
        <begin position="456"/>
        <end position="465"/>
    </location>
</feature>
<dbReference type="CDD" id="cd09487">
    <property type="entry name" value="SAM_superfamily"/>
    <property type="match status" value="1"/>
</dbReference>
<dbReference type="Pfam" id="PF12736">
    <property type="entry name" value="CABIT"/>
    <property type="match status" value="1"/>
</dbReference>
<dbReference type="Gene3D" id="1.10.150.50">
    <property type="entry name" value="Transcription Factor, Ets-1"/>
    <property type="match status" value="1"/>
</dbReference>
<dbReference type="OrthoDB" id="6077228at2759"/>
<dbReference type="Pfam" id="PF00536">
    <property type="entry name" value="SAM_1"/>
    <property type="match status" value="1"/>
</dbReference>
<dbReference type="InterPro" id="IPR052281">
    <property type="entry name" value="GAREM"/>
</dbReference>
<proteinExistence type="inferred from homology"/>
<reference evidence="5" key="1">
    <citation type="submission" date="2023-01" db="EMBL/GenBank/DDBJ databases">
        <title>Genome assembly of the deep-sea coral Lophelia pertusa.</title>
        <authorList>
            <person name="Herrera S."/>
            <person name="Cordes E."/>
        </authorList>
    </citation>
    <scope>NUCLEOTIDE SEQUENCE</scope>
    <source>
        <strain evidence="5">USNM1676648</strain>
        <tissue evidence="5">Polyp</tissue>
    </source>
</reference>
<keyword evidence="2" id="KW-0597">Phosphoprotein</keyword>
<dbReference type="PANTHER" id="PTHR14454">
    <property type="entry name" value="GRB2-ASSOCIATED AND REGULATOR OF MAPK PROTEIN FAMILY MEMBER"/>
    <property type="match status" value="1"/>
</dbReference>
<evidence type="ECO:0000256" key="3">
    <source>
        <dbReference type="SAM" id="MobiDB-lite"/>
    </source>
</evidence>
<dbReference type="Proteomes" id="UP001163046">
    <property type="component" value="Unassembled WGS sequence"/>
</dbReference>
<feature type="domain" description="SAM" evidence="4">
    <location>
        <begin position="549"/>
        <end position="607"/>
    </location>
</feature>
<evidence type="ECO:0000313" key="5">
    <source>
        <dbReference type="EMBL" id="KAJ7360452.1"/>
    </source>
</evidence>
<dbReference type="SMART" id="SM00454">
    <property type="entry name" value="SAM"/>
    <property type="match status" value="1"/>
</dbReference>
<feature type="compositionally biased region" description="Basic and acidic residues" evidence="3">
    <location>
        <begin position="466"/>
        <end position="482"/>
    </location>
</feature>
<evidence type="ECO:0000256" key="1">
    <source>
        <dbReference type="ARBA" id="ARBA00006392"/>
    </source>
</evidence>
<dbReference type="SUPFAM" id="SSF47769">
    <property type="entry name" value="SAM/Pointed domain"/>
    <property type="match status" value="1"/>
</dbReference>
<evidence type="ECO:0000313" key="6">
    <source>
        <dbReference type="Proteomes" id="UP001163046"/>
    </source>
</evidence>
<feature type="region of interest" description="Disordered" evidence="3">
    <location>
        <begin position="302"/>
        <end position="366"/>
    </location>
</feature>
<accession>A0A9W9YP57</accession>
<gene>
    <name evidence="5" type="ORF">OS493_015553</name>
</gene>
<keyword evidence="6" id="KW-1185">Reference proteome</keyword>
<sequence length="614" mass="68613">MPFNPDTSQVDSSLLLCDFLTECHLPQTIEIVEGYDSDESVERSWSQGEIVNLHAMKDLAQVIARDASGNHFTIPLNYPKKIFECIPNRCRDKYETVEELIVDFPKYVRSLRDLPQSGVKVGDILSLLETSTNTAGSMELKCRIGVGKTRSITLSGDQIGLFETLEDANPTTMRDITDRHLLPTRVRVRAGTQDVNYANTNKRVMFEGLFVIEEKVQEKVLIAYTLNGNNLKVVTLPIHMEIIVKKEISKIDPTLLSKISGLIDNEVNIESTITSELEDASWIFNIEQHIEEQQTDDIYEEILPPVPPRSPTKPKGSDSNQYRALNNPEGDTRYAPLPKPKPQSRKPTSPETQTESEKPFHPRVAKKPNAIKQSLEGETQSPSSHPSMLPLETINDLKERISGKSPANTSSKNIKSQVAPKTPDATSNHNRPEVAGVNAKSVSHPKPRPPRKPVAKPVPPAPPELKPNEIKLKSSSEQEQPSHSRHSIPPLLDPSGVKKCQSEESPTTSTSQNIDSHIESESPEAATNCNRPEEAGVVQNQAQERLKDMSVSDVSKWLTKLGLSEYVERFTEEWIDGNMLLELDTEMMQDLGISSSLHRKKLTMFIQKGWIPKL</sequence>
<comment type="similarity">
    <text evidence="1">Belongs to the GAREM family.</text>
</comment>
<name>A0A9W9YP57_9CNID</name>
<comment type="caution">
    <text evidence="5">The sequence shown here is derived from an EMBL/GenBank/DDBJ whole genome shotgun (WGS) entry which is preliminary data.</text>
</comment>
<evidence type="ECO:0000256" key="2">
    <source>
        <dbReference type="ARBA" id="ARBA00022553"/>
    </source>
</evidence>
<feature type="compositionally biased region" description="Basic residues" evidence="3">
    <location>
        <begin position="443"/>
        <end position="454"/>
    </location>
</feature>